<keyword evidence="10" id="KW-0436">Ligase</keyword>
<comment type="similarity">
    <text evidence="1">Belongs to the class-II aminoacyl-tRNA synthetase family.</text>
</comment>
<keyword evidence="3" id="KW-0547">Nucleotide-binding</keyword>
<dbReference type="InterPro" id="IPR004516">
    <property type="entry name" value="HisRS/HisZ"/>
</dbReference>
<dbReference type="GO" id="GO:0005737">
    <property type="term" value="C:cytoplasm"/>
    <property type="evidence" value="ECO:0007669"/>
    <property type="project" value="UniProtKB-UniRule"/>
</dbReference>
<dbReference type="GO" id="GO:0006427">
    <property type="term" value="P:histidyl-tRNA aminoacylation"/>
    <property type="evidence" value="ECO:0007669"/>
    <property type="project" value="UniProtKB-UniRule"/>
</dbReference>
<sequence length="413" mass="47100">MSIHTNPVRGTRDILPQEMELRDKLQEKILQIYRSHGFERIETPILESLDLLMNSDGGENLKMLFTVLKRGEKLDVHENSTIKDLCDTGLRYDLTLPLSRFFANNKNSLQFPFKAIQIDNVFRAERPQKGRFRSFKQCDIDIIGEETQVAEIELIHTTTKALGEIGFKNFVVRINDRRILSSIIISAGFEPEEVSSISIVLDKLDKIGQDGVAKELIEKGYNEQGVNDIIHSFTTLNEDNLDKIEGDESVKNSLLQVIRAARELSDGQYEIVFDPTLVRGMGYYTGQIFEITYGPYGFSIAGGGRYDNMIGNISKESIPAVGFSIGFERIITILLEEQHIAQEINKKVAFLYRAEEDYVEIMKKADEFRKLGYMVTTLVAKKKMNKQINALKDSDYSYLFVYGKDEELRAIES</sequence>
<evidence type="ECO:0000256" key="1">
    <source>
        <dbReference type="ARBA" id="ARBA00008226"/>
    </source>
</evidence>
<keyword evidence="10" id="KW-0030">Aminoacyl-tRNA synthetase</keyword>
<dbReference type="InterPro" id="IPR015807">
    <property type="entry name" value="His-tRNA-ligase"/>
</dbReference>
<evidence type="ECO:0000313" key="11">
    <source>
        <dbReference type="Proteomes" id="UP000253490"/>
    </source>
</evidence>
<dbReference type="NCBIfam" id="TIGR00442">
    <property type="entry name" value="hisS"/>
    <property type="match status" value="1"/>
</dbReference>
<dbReference type="EMBL" id="QNRX01000004">
    <property type="protein sequence ID" value="RBP67375.1"/>
    <property type="molecule type" value="Genomic_DNA"/>
</dbReference>
<dbReference type="PANTHER" id="PTHR11476">
    <property type="entry name" value="HISTIDYL-TRNA SYNTHETASE"/>
    <property type="match status" value="1"/>
</dbReference>
<keyword evidence="4" id="KW-0067">ATP-binding</keyword>
<name>A0A366IAN7_9FIRM</name>
<comment type="catalytic activity">
    <reaction evidence="6">
        <text>tRNA(His) + L-histidine + ATP = L-histidyl-tRNA(His) + AMP + diphosphate + H(+)</text>
        <dbReference type="Rhea" id="RHEA:17313"/>
        <dbReference type="Rhea" id="RHEA-COMP:9665"/>
        <dbReference type="Rhea" id="RHEA-COMP:9689"/>
        <dbReference type="ChEBI" id="CHEBI:15378"/>
        <dbReference type="ChEBI" id="CHEBI:30616"/>
        <dbReference type="ChEBI" id="CHEBI:33019"/>
        <dbReference type="ChEBI" id="CHEBI:57595"/>
        <dbReference type="ChEBI" id="CHEBI:78442"/>
        <dbReference type="ChEBI" id="CHEBI:78527"/>
        <dbReference type="ChEBI" id="CHEBI:456215"/>
        <dbReference type="EC" id="6.1.1.21"/>
    </reaction>
</comment>
<dbReference type="GO" id="GO:0016740">
    <property type="term" value="F:transferase activity"/>
    <property type="evidence" value="ECO:0007669"/>
    <property type="project" value="UniProtKB-ARBA"/>
</dbReference>
<keyword evidence="11" id="KW-1185">Reference proteome</keyword>
<dbReference type="Gene3D" id="3.30.930.10">
    <property type="entry name" value="Bira Bifunctional Protein, Domain 2"/>
    <property type="match status" value="1"/>
</dbReference>
<dbReference type="GO" id="GO:0004821">
    <property type="term" value="F:histidine-tRNA ligase activity"/>
    <property type="evidence" value="ECO:0007669"/>
    <property type="project" value="UniProtKB-UniRule"/>
</dbReference>
<feature type="binding site" evidence="8">
    <location>
        <begin position="283"/>
        <end position="284"/>
    </location>
    <ligand>
        <name>L-histidine</name>
        <dbReference type="ChEBI" id="CHEBI:57595"/>
    </ligand>
</feature>
<feature type="binding site" evidence="8">
    <location>
        <position position="123"/>
    </location>
    <ligand>
        <name>L-histidine</name>
        <dbReference type="ChEBI" id="CHEBI:57595"/>
    </ligand>
</feature>
<dbReference type="InterPro" id="IPR006195">
    <property type="entry name" value="aa-tRNA-synth_II"/>
</dbReference>
<dbReference type="SUPFAM" id="SSF55681">
    <property type="entry name" value="Class II aaRS and biotin synthetases"/>
    <property type="match status" value="1"/>
</dbReference>
<feature type="binding site" evidence="8">
    <location>
        <position position="141"/>
    </location>
    <ligand>
        <name>L-histidine</name>
        <dbReference type="ChEBI" id="CHEBI:57595"/>
    </ligand>
</feature>
<gene>
    <name evidence="10" type="ORF">DES36_10475</name>
</gene>
<dbReference type="Proteomes" id="UP000253490">
    <property type="component" value="Unassembled WGS sequence"/>
</dbReference>
<evidence type="ECO:0000256" key="4">
    <source>
        <dbReference type="ARBA" id="ARBA00022840"/>
    </source>
</evidence>
<accession>A0A366IAN7</accession>
<evidence type="ECO:0000259" key="9">
    <source>
        <dbReference type="PROSITE" id="PS50862"/>
    </source>
</evidence>
<reference evidence="10 11" key="1">
    <citation type="submission" date="2018-06" db="EMBL/GenBank/DDBJ databases">
        <title>Genomic Encyclopedia of Type Strains, Phase IV (KMG-IV): sequencing the most valuable type-strain genomes for metagenomic binning, comparative biology and taxonomic classification.</title>
        <authorList>
            <person name="Goeker M."/>
        </authorList>
    </citation>
    <scope>NUCLEOTIDE SEQUENCE [LARGE SCALE GENOMIC DNA]</scope>
    <source>
        <strain evidence="10 11">DSM 22112</strain>
    </source>
</reference>
<dbReference type="CDD" id="cd00773">
    <property type="entry name" value="HisRS-like_core"/>
    <property type="match status" value="1"/>
</dbReference>
<dbReference type="GO" id="GO:0005524">
    <property type="term" value="F:ATP binding"/>
    <property type="evidence" value="ECO:0007669"/>
    <property type="project" value="UniProtKB-KW"/>
</dbReference>
<dbReference type="RefSeq" id="WP_242981690.1">
    <property type="nucleotide sequence ID" value="NZ_QNRX01000004.1"/>
</dbReference>
<dbReference type="Pfam" id="PF13393">
    <property type="entry name" value="tRNA-synt_His"/>
    <property type="match status" value="1"/>
</dbReference>
<evidence type="ECO:0000313" key="10">
    <source>
        <dbReference type="EMBL" id="RBP67375.1"/>
    </source>
</evidence>
<evidence type="ECO:0000256" key="5">
    <source>
        <dbReference type="ARBA" id="ARBA00022917"/>
    </source>
</evidence>
<comment type="caution">
    <text evidence="10">The sequence shown here is derived from an EMBL/GenBank/DDBJ whole genome shotgun (WGS) entry which is preliminary data.</text>
</comment>
<dbReference type="PROSITE" id="PS50862">
    <property type="entry name" value="AA_TRNA_LIGASE_II"/>
    <property type="match status" value="1"/>
</dbReference>
<dbReference type="AlphaFoldDB" id="A0A366IAN7"/>
<organism evidence="10 11">
    <name type="scientific">Alkalibaculum bacchi</name>
    <dbReference type="NCBI Taxonomy" id="645887"/>
    <lineage>
        <taxon>Bacteria</taxon>
        <taxon>Bacillati</taxon>
        <taxon>Bacillota</taxon>
        <taxon>Clostridia</taxon>
        <taxon>Eubacteriales</taxon>
        <taxon>Eubacteriaceae</taxon>
        <taxon>Alkalibaculum</taxon>
    </lineage>
</organism>
<dbReference type="EC" id="6.1.1.21" evidence="2 7"/>
<keyword evidence="5" id="KW-0648">Protein biosynthesis</keyword>
<feature type="binding site" evidence="8">
    <location>
        <begin position="93"/>
        <end position="95"/>
    </location>
    <ligand>
        <name>L-histidine</name>
        <dbReference type="ChEBI" id="CHEBI:57595"/>
    </ligand>
</feature>
<evidence type="ECO:0000256" key="2">
    <source>
        <dbReference type="ARBA" id="ARBA00012815"/>
    </source>
</evidence>
<dbReference type="PANTHER" id="PTHR11476:SF7">
    <property type="entry name" value="HISTIDINE--TRNA LIGASE"/>
    <property type="match status" value="1"/>
</dbReference>
<dbReference type="GO" id="GO:0140096">
    <property type="term" value="F:catalytic activity, acting on a protein"/>
    <property type="evidence" value="ECO:0007669"/>
    <property type="project" value="UniProtKB-ARBA"/>
</dbReference>
<evidence type="ECO:0000256" key="7">
    <source>
        <dbReference type="NCBIfam" id="TIGR00442"/>
    </source>
</evidence>
<protein>
    <recommendedName>
        <fullName evidence="2 7">Histidine--tRNA ligase</fullName>
        <ecNumber evidence="2 7">6.1.1.21</ecNumber>
    </recommendedName>
</protein>
<evidence type="ECO:0000256" key="6">
    <source>
        <dbReference type="ARBA" id="ARBA00047639"/>
    </source>
</evidence>
<evidence type="ECO:0000256" key="8">
    <source>
        <dbReference type="PIRSR" id="PIRSR001549-1"/>
    </source>
</evidence>
<feature type="binding site" evidence="8">
    <location>
        <position position="279"/>
    </location>
    <ligand>
        <name>L-histidine</name>
        <dbReference type="ChEBI" id="CHEBI:57595"/>
    </ligand>
</feature>
<dbReference type="InterPro" id="IPR045864">
    <property type="entry name" value="aa-tRNA-synth_II/BPL/LPL"/>
</dbReference>
<dbReference type="PIRSF" id="PIRSF001549">
    <property type="entry name" value="His-tRNA_synth"/>
    <property type="match status" value="1"/>
</dbReference>
<feature type="binding site" evidence="8">
    <location>
        <position position="137"/>
    </location>
    <ligand>
        <name>L-histidine</name>
        <dbReference type="ChEBI" id="CHEBI:57595"/>
    </ligand>
</feature>
<dbReference type="InterPro" id="IPR041715">
    <property type="entry name" value="HisRS-like_core"/>
</dbReference>
<evidence type="ECO:0000256" key="3">
    <source>
        <dbReference type="ARBA" id="ARBA00022741"/>
    </source>
</evidence>
<proteinExistence type="inferred from homology"/>
<feature type="domain" description="Aminoacyl-transfer RNA synthetases class-II family profile" evidence="9">
    <location>
        <begin position="9"/>
        <end position="340"/>
    </location>
</feature>